<feature type="binding site" evidence="9">
    <location>
        <position position="218"/>
    </location>
    <ligand>
        <name>all-trans-violaxanthin</name>
        <dbReference type="ChEBI" id="CHEBI:35288"/>
        <label>2</label>
    </ligand>
</feature>
<dbReference type="PANTHER" id="PTHR21649">
    <property type="entry name" value="CHLOROPHYLL A/B BINDING PROTEIN"/>
    <property type="match status" value="1"/>
</dbReference>
<feature type="binding site" evidence="9">
    <location>
        <position position="221"/>
    </location>
    <ligand>
        <name>all-trans-violaxanthin</name>
        <dbReference type="ChEBI" id="CHEBI:35288"/>
        <label>2</label>
    </ligand>
</feature>
<keyword evidence="3 7" id="KW-0602">Photosynthesis</keyword>
<feature type="binding site" description="axial binding residue" evidence="6">
    <location>
        <position position="90"/>
    </location>
    <ligand>
        <name>chlorophyll b</name>
        <dbReference type="ChEBI" id="CHEBI:61721"/>
        <label>1</label>
    </ligand>
    <ligandPart>
        <name>Mg</name>
        <dbReference type="ChEBI" id="CHEBI:25107"/>
    </ligandPart>
</feature>
<comment type="similarity">
    <text evidence="7">Belongs to the light-harvesting chlorophyll a/b-binding (LHC) protein family.</text>
</comment>
<dbReference type="PDB" id="6IGZ">
    <property type="method" value="EM"/>
    <property type="resolution" value="3.49 A"/>
    <property type="chains" value="2=1-256"/>
</dbReference>
<keyword evidence="4 7" id="KW-0934">Plastid</keyword>
<feature type="binding site" evidence="9">
    <location>
        <position position="204"/>
    </location>
    <ligand>
        <name>chlorophyll a</name>
        <dbReference type="ChEBI" id="CHEBI:58416"/>
        <label>3</label>
    </ligand>
</feature>
<feature type="binding site" evidence="9">
    <location>
        <position position="180"/>
    </location>
    <ligand>
        <name>chlorophyll a</name>
        <dbReference type="ChEBI" id="CHEBI:58416"/>
        <label>3</label>
    </ligand>
</feature>
<feature type="binding site" evidence="9">
    <location>
        <position position="251"/>
    </location>
    <ligand>
        <name>chlorophyll a</name>
        <dbReference type="ChEBI" id="CHEBI:58416"/>
        <label>4</label>
        <note>axial binding residue</note>
    </ligand>
    <ligandPart>
        <name>Mg</name>
        <dbReference type="ChEBI" id="CHEBI:25107"/>
    </ligandPart>
</feature>
<keyword evidence="8 9" id="KW-0002">3D-structure</keyword>
<evidence type="ECO:0000256" key="2">
    <source>
        <dbReference type="ARBA" id="ARBA00022528"/>
    </source>
</evidence>
<evidence type="ECO:0000256" key="1">
    <source>
        <dbReference type="ARBA" id="ARBA00022494"/>
    </source>
</evidence>
<feature type="binding site" evidence="6">
    <location>
        <position position="236"/>
    </location>
    <ligand>
        <name>chlorophyll a</name>
        <dbReference type="ChEBI" id="CHEBI:58416"/>
        <label>1</label>
    </ligand>
</feature>
<feature type="binding site" evidence="6 9">
    <location>
        <position position="85"/>
    </location>
    <ligand>
        <name>chlorophyll a</name>
        <dbReference type="ChEBI" id="CHEBI:58416"/>
        <label>1</label>
    </ligand>
</feature>
<dbReference type="GO" id="GO:0009535">
    <property type="term" value="C:chloroplast thylakoid membrane"/>
    <property type="evidence" value="ECO:0007669"/>
    <property type="project" value="UniProtKB-SubCell"/>
</dbReference>
<accession>A0A4V8GZZ7</accession>
<sequence>MASILQQSTAFSCRSGAFTSSTRSQNASRAQGARNVAVKAADRPVWYPGNSPPEWLDGSLPGDYGYDPLGLASDPEMLKWWVQAELVHGRWAMLGTVGMIVPGVAARAGGDFPQWYDAGKVYIENSSIPFGALLMTQVLMMGWSEMMRYYEFVSPGSQGTGSFMGFTEAFAGTGENGYPGGRFFDPFGLAKGDPAKLQEYKVKEIKNGRLAMFSCLGYYAQYAATGKGPVDNWFDHIADPFHNTCATNGVSVPFLN</sequence>
<keyword evidence="1 6" id="KW-0148">Chlorophyll</keyword>
<feature type="binding site" evidence="9">
    <location>
        <position position="88"/>
    </location>
    <ligand>
        <name>chlorophyll a</name>
        <dbReference type="ChEBI" id="CHEBI:58416"/>
        <label>2</label>
    </ligand>
</feature>
<keyword evidence="7" id="KW-0604">Photosystem II</keyword>
<keyword evidence="2 7" id="KW-0150">Chloroplast</keyword>
<feature type="binding site" evidence="9">
    <location>
        <position position="64"/>
    </location>
    <ligand>
        <name>chlorophyll a</name>
        <dbReference type="ChEBI" id="CHEBI:58416"/>
        <label>1</label>
    </ligand>
</feature>
<comment type="subcellular location">
    <subcellularLocation>
        <location evidence="7">Plastid</location>
        <location evidence="7">Chloroplast thylakoid membrane</location>
    </subcellularLocation>
</comment>
<feature type="binding site" evidence="6">
    <location>
        <position position="88"/>
    </location>
    <ligand>
        <name>chlorophyll a</name>
        <dbReference type="ChEBI" id="CHEBI:58416"/>
        <label>1</label>
    </ligand>
</feature>
<keyword evidence="7" id="KW-0793">Thylakoid</keyword>
<evidence type="ECO:0000256" key="3">
    <source>
        <dbReference type="ARBA" id="ARBA00022531"/>
    </source>
</evidence>
<feature type="binding site" evidence="9">
    <location>
        <position position="90"/>
    </location>
    <ligand>
        <name>chlorophyll b</name>
        <dbReference type="ChEBI" id="CHEBI:61721"/>
    </ligand>
</feature>
<feature type="binding site" evidence="9">
    <location>
        <position position="229"/>
    </location>
    <ligand>
        <name>all-trans-violaxanthin</name>
        <dbReference type="ChEBI" id="CHEBI:35288"/>
        <label>2</label>
    </ligand>
</feature>
<feature type="binding site" evidence="9">
    <location>
        <position position="185"/>
    </location>
    <ligand>
        <name>all-trans-violaxanthin</name>
        <dbReference type="ChEBI" id="CHEBI:35288"/>
        <label>2</label>
    </ligand>
</feature>
<feature type="binding site" evidence="9">
    <location>
        <position position="90"/>
    </location>
    <ligand>
        <name>chlorophyll a</name>
        <dbReference type="ChEBI" id="CHEBI:58416"/>
        <label>3</label>
    </ligand>
</feature>
<dbReference type="InterPro" id="IPR022796">
    <property type="entry name" value="Chloroa_b-bind"/>
</dbReference>
<feature type="binding site" evidence="9">
    <location>
        <position position="66"/>
    </location>
    <ligand>
        <name>chlorophyll a</name>
        <dbReference type="ChEBI" id="CHEBI:58416"/>
        <label>1</label>
    </ligand>
</feature>
<dbReference type="GO" id="GO:0009765">
    <property type="term" value="P:photosynthesis, light harvesting"/>
    <property type="evidence" value="ECO:0007669"/>
    <property type="project" value="InterPro"/>
</dbReference>
<feature type="binding site" evidence="6">
    <location>
        <position position="221"/>
    </location>
    <ligand>
        <name>chlorophyll a</name>
        <dbReference type="ChEBI" id="CHEBI:58416"/>
        <label>1</label>
    </ligand>
</feature>
<feature type="binding site" evidence="9">
    <location>
        <position position="148"/>
    </location>
    <ligand>
        <name>chlorophyll a</name>
        <dbReference type="ChEBI" id="CHEBI:58416"/>
        <label>2</label>
    </ligand>
</feature>
<evidence type="ECO:0000256" key="5">
    <source>
        <dbReference type="ARBA" id="ARBA00022991"/>
    </source>
</evidence>
<feature type="binding site" evidence="9">
    <location>
        <position position="187"/>
    </location>
    <ligand>
        <name>all-trans-violaxanthin</name>
        <dbReference type="ChEBI" id="CHEBI:35288"/>
        <label>2</label>
    </ligand>
</feature>
<feature type="binding site" evidence="9">
    <location>
        <position position="145"/>
    </location>
    <ligand>
        <name>chlorophyll a</name>
        <dbReference type="ChEBI" id="CHEBI:58416"/>
        <label>2</label>
    </ligand>
</feature>
<name>A0A4V8GZZ7_9CHLO</name>
<dbReference type="SUPFAM" id="SSF103511">
    <property type="entry name" value="Chlorophyll a-b binding protein"/>
    <property type="match status" value="1"/>
</dbReference>
<feature type="binding site" evidence="6">
    <location>
        <position position="204"/>
    </location>
    <ligand>
        <name>chlorophyll a</name>
        <dbReference type="ChEBI" id="CHEBI:58416"/>
        <label>1</label>
    </ligand>
</feature>
<feature type="binding site" evidence="6">
    <location>
        <position position="203"/>
    </location>
    <ligand>
        <name>chlorophyll a</name>
        <dbReference type="ChEBI" id="CHEBI:58416"/>
        <label>1</label>
    </ligand>
</feature>
<dbReference type="AlphaFoldDB" id="A0A4V8GZZ7"/>
<keyword evidence="5 7" id="KW-0157">Chromophore</keyword>
<dbReference type="InterPro" id="IPR001344">
    <property type="entry name" value="Chloro_AB-bd_pln"/>
</dbReference>
<proteinExistence type="evidence at protein level"/>
<dbReference type="SMR" id="A0A4V8GZZ7"/>
<organism evidence="8">
    <name type="scientific">Bryopsis corticulans</name>
    <dbReference type="NCBI Taxonomy" id="325651"/>
    <lineage>
        <taxon>Eukaryota</taxon>
        <taxon>Viridiplantae</taxon>
        <taxon>Chlorophyta</taxon>
        <taxon>core chlorophytes</taxon>
        <taxon>Ulvophyceae</taxon>
        <taxon>TCBD clade</taxon>
        <taxon>Bryopsidales</taxon>
        <taxon>Bryopsidineae</taxon>
        <taxon>Bryopsidaceae</taxon>
        <taxon>Bryopsis</taxon>
    </lineage>
</organism>
<dbReference type="Gene3D" id="1.10.3460.10">
    <property type="entry name" value="Chlorophyll a/b binding protein domain"/>
    <property type="match status" value="1"/>
</dbReference>
<feature type="binding site" evidence="9">
    <location>
        <position position="69"/>
    </location>
    <ligand>
        <name>all-trans-violaxanthin</name>
        <dbReference type="ChEBI" id="CHEBI:35288"/>
        <label>1</label>
    </ligand>
</feature>
<dbReference type="GO" id="GO:0009522">
    <property type="term" value="C:photosystem I"/>
    <property type="evidence" value="ECO:0007669"/>
    <property type="project" value="UniProtKB-KW"/>
</dbReference>
<protein>
    <recommendedName>
        <fullName evidence="7">Chlorophyll a-b binding protein, chloroplastic</fullName>
    </recommendedName>
</protein>
<reference evidence="8 9" key="1">
    <citation type="journal article" date="2019" name="Nat. Plants">
        <title>Structure of a green algal photosystem I in complex with a large number of light-harvesting complex I subunits.</title>
        <authorList>
            <person name="Qin X."/>
            <person name="Pi X."/>
            <person name="Wang W."/>
            <person name="Han G."/>
            <person name="Zhu L."/>
            <person name="Liu M."/>
            <person name="Cheng L."/>
            <person name="Shen J.R."/>
            <person name="Kuang T."/>
            <person name="Sui S.F."/>
        </authorList>
    </citation>
    <scope>STRUCTURE BY ELECTRON MICROSCOPY (3.49 ANGSTROMS) IN COMPLEX WITH ALL-TRANS-VIOLAXANTHIN; CHLOROPHYLL A AND CHLOROPHYLL B</scope>
</reference>
<evidence type="ECO:0000256" key="4">
    <source>
        <dbReference type="ARBA" id="ARBA00022640"/>
    </source>
</evidence>
<evidence type="ECO:0000313" key="8">
    <source>
        <dbReference type="PDB" id="6IGZ"/>
    </source>
</evidence>
<dbReference type="Pfam" id="PF00504">
    <property type="entry name" value="Chloroa_b-bind"/>
    <property type="match status" value="1"/>
</dbReference>
<evidence type="ECO:0000256" key="6">
    <source>
        <dbReference type="PIRSR" id="PIRSR601344-1"/>
    </source>
</evidence>
<dbReference type="GO" id="GO:0016168">
    <property type="term" value="F:chlorophyll binding"/>
    <property type="evidence" value="ECO:0007669"/>
    <property type="project" value="UniProtKB-KW"/>
</dbReference>
<feature type="binding site" evidence="6 9">
    <location>
        <position position="209"/>
    </location>
    <ligand>
        <name>chlorophyll a</name>
        <dbReference type="ChEBI" id="CHEBI:58416"/>
        <label>1</label>
    </ligand>
</feature>
<feature type="binding site" evidence="6">
    <location>
        <position position="207"/>
    </location>
    <ligand>
        <name>chlorophyll a</name>
        <dbReference type="ChEBI" id="CHEBI:58416"/>
        <label>1</label>
    </ligand>
</feature>
<comment type="function">
    <text evidence="7">The light-harvesting complex (LHC) functions as a light receptor, it captures and delivers excitation energy to photosystems with which it is closely associated.</text>
</comment>
<keyword evidence="7" id="KW-0603">Photosystem I</keyword>
<evidence type="ECO:0007829" key="9">
    <source>
        <dbReference type="PDB" id="6IGZ"/>
    </source>
</evidence>
<feature type="binding site" evidence="9">
    <location>
        <position position="67"/>
    </location>
    <ligand>
        <name>all-trans-violaxanthin</name>
        <dbReference type="ChEBI" id="CHEBI:35288"/>
        <label>1</label>
    </ligand>
</feature>
<evidence type="ECO:0000256" key="7">
    <source>
        <dbReference type="RuleBase" id="RU363080"/>
    </source>
</evidence>
<dbReference type="PDBsum" id="6IGZ"/>
<feature type="binding site" evidence="9">
    <location>
        <position position="115"/>
    </location>
    <ligand>
        <name>all-trans-violaxanthin</name>
        <dbReference type="ChEBI" id="CHEBI:35288"/>
        <label>1</label>
    </ligand>
</feature>
<dbReference type="GO" id="GO:0009523">
    <property type="term" value="C:photosystem II"/>
    <property type="evidence" value="ECO:0007669"/>
    <property type="project" value="UniProtKB-KW"/>
</dbReference>